<gene>
    <name evidence="2" type="ORF">LR48_Vigan02g083300</name>
</gene>
<dbReference type="STRING" id="3914.A0A0L9TVR3"/>
<organism evidence="2 3">
    <name type="scientific">Phaseolus angularis</name>
    <name type="common">Azuki bean</name>
    <name type="synonym">Vigna angularis</name>
    <dbReference type="NCBI Taxonomy" id="3914"/>
    <lineage>
        <taxon>Eukaryota</taxon>
        <taxon>Viridiplantae</taxon>
        <taxon>Streptophyta</taxon>
        <taxon>Embryophyta</taxon>
        <taxon>Tracheophyta</taxon>
        <taxon>Spermatophyta</taxon>
        <taxon>Magnoliopsida</taxon>
        <taxon>eudicotyledons</taxon>
        <taxon>Gunneridae</taxon>
        <taxon>Pentapetalae</taxon>
        <taxon>rosids</taxon>
        <taxon>fabids</taxon>
        <taxon>Fabales</taxon>
        <taxon>Fabaceae</taxon>
        <taxon>Papilionoideae</taxon>
        <taxon>50 kb inversion clade</taxon>
        <taxon>NPAAA clade</taxon>
        <taxon>indigoferoid/millettioid clade</taxon>
        <taxon>Phaseoleae</taxon>
        <taxon>Vigna</taxon>
    </lineage>
</organism>
<reference evidence="3" key="1">
    <citation type="journal article" date="2015" name="Proc. Natl. Acad. Sci. U.S.A.">
        <title>Genome sequencing of adzuki bean (Vigna angularis) provides insight into high starch and low fat accumulation and domestication.</title>
        <authorList>
            <person name="Yang K."/>
            <person name="Tian Z."/>
            <person name="Chen C."/>
            <person name="Luo L."/>
            <person name="Zhao B."/>
            <person name="Wang Z."/>
            <person name="Yu L."/>
            <person name="Li Y."/>
            <person name="Sun Y."/>
            <person name="Li W."/>
            <person name="Chen Y."/>
            <person name="Li Y."/>
            <person name="Zhang Y."/>
            <person name="Ai D."/>
            <person name="Zhao J."/>
            <person name="Shang C."/>
            <person name="Ma Y."/>
            <person name="Wu B."/>
            <person name="Wang M."/>
            <person name="Gao L."/>
            <person name="Sun D."/>
            <person name="Zhang P."/>
            <person name="Guo F."/>
            <person name="Wang W."/>
            <person name="Li Y."/>
            <person name="Wang J."/>
            <person name="Varshney R.K."/>
            <person name="Wang J."/>
            <person name="Ling H.Q."/>
            <person name="Wan P."/>
        </authorList>
    </citation>
    <scope>NUCLEOTIDE SEQUENCE</scope>
    <source>
        <strain evidence="3">cv. Jingnong 6</strain>
    </source>
</reference>
<protein>
    <submittedName>
        <fullName evidence="2">Uncharacterized protein</fullName>
    </submittedName>
</protein>
<dbReference type="Gramene" id="KOM34683">
    <property type="protein sequence ID" value="KOM34683"/>
    <property type="gene ID" value="LR48_Vigan02g083300"/>
</dbReference>
<feature type="compositionally biased region" description="Acidic residues" evidence="1">
    <location>
        <begin position="18"/>
        <end position="28"/>
    </location>
</feature>
<dbReference type="AlphaFoldDB" id="A0A0L9TVR3"/>
<proteinExistence type="predicted"/>
<evidence type="ECO:0000313" key="2">
    <source>
        <dbReference type="EMBL" id="KOM34683.1"/>
    </source>
</evidence>
<dbReference type="EMBL" id="CM003372">
    <property type="protein sequence ID" value="KOM34683.1"/>
    <property type="molecule type" value="Genomic_DNA"/>
</dbReference>
<accession>A0A0L9TVR3</accession>
<feature type="compositionally biased region" description="Polar residues" evidence="1">
    <location>
        <begin position="1"/>
        <end position="17"/>
    </location>
</feature>
<name>A0A0L9TVR3_PHAAN</name>
<evidence type="ECO:0000256" key="1">
    <source>
        <dbReference type="SAM" id="MobiDB-lite"/>
    </source>
</evidence>
<feature type="region of interest" description="Disordered" evidence="1">
    <location>
        <begin position="1"/>
        <end position="57"/>
    </location>
</feature>
<sequence>MSSFIVRANSNLEYSGETTEDVPSDNVDDVSKGETEQLSDSENCPKKPESSLETLWG</sequence>
<evidence type="ECO:0000313" key="3">
    <source>
        <dbReference type="Proteomes" id="UP000053144"/>
    </source>
</evidence>
<dbReference type="Proteomes" id="UP000053144">
    <property type="component" value="Chromosome 2"/>
</dbReference>